<dbReference type="InterPro" id="IPR050271">
    <property type="entry name" value="UDP-glycosyltransferase"/>
</dbReference>
<feature type="transmembrane region" description="Helical" evidence="4">
    <location>
        <begin position="550"/>
        <end position="569"/>
    </location>
</feature>
<name>A0A6I9WQ23_9HYME</name>
<feature type="transmembrane region" description="Helical" evidence="4">
    <location>
        <begin position="1029"/>
        <end position="1056"/>
    </location>
</feature>
<keyword evidence="3" id="KW-0808">Transferase</keyword>
<dbReference type="RefSeq" id="XP_011645834.1">
    <property type="nucleotide sequence ID" value="XM_011647532.2"/>
</dbReference>
<dbReference type="Gene3D" id="3.40.50.2000">
    <property type="entry name" value="Glycogen Phosphorylase B"/>
    <property type="match status" value="3"/>
</dbReference>
<protein>
    <submittedName>
        <fullName evidence="6">Uncharacterized protein LOC105432633</fullName>
    </submittedName>
</protein>
<accession>A0A6I9WQ23</accession>
<keyword evidence="4" id="KW-0472">Membrane</keyword>
<dbReference type="PANTHER" id="PTHR48043:SF159">
    <property type="entry name" value="EG:EG0003.4 PROTEIN-RELATED"/>
    <property type="match status" value="1"/>
</dbReference>
<dbReference type="PROSITE" id="PS00375">
    <property type="entry name" value="UDPGT"/>
    <property type="match status" value="1"/>
</dbReference>
<dbReference type="InterPro" id="IPR002213">
    <property type="entry name" value="UDP_glucos_trans"/>
</dbReference>
<dbReference type="KEGG" id="pbar:105432633"/>
<evidence type="ECO:0000256" key="1">
    <source>
        <dbReference type="ARBA" id="ARBA00009995"/>
    </source>
</evidence>
<dbReference type="InterPro" id="IPR035595">
    <property type="entry name" value="UDP_glycos_trans_CS"/>
</dbReference>
<dbReference type="OrthoDB" id="5835829at2759"/>
<dbReference type="FunFam" id="3.40.50.2000:FF:000050">
    <property type="entry name" value="UDP-glucuronosyltransferase"/>
    <property type="match status" value="1"/>
</dbReference>
<keyword evidence="5" id="KW-1185">Reference proteome</keyword>
<sequence length="1064" mass="124737">MWKMCVFSIMTVLCVMMQYNAIYAKRILFISNFPSYSHQITYRGLLLELNRRGHEIVSVTTNPIKNSSLTNYTEIDLNYFYNGLPEFKKLPYPTITAANIAFPILAVERILWTAGHFMNREVFKNPEFKKLYMPGSNEHFDAVIVAQGTTFSLNALAYRFNAPLIGISSLDMYNNLRYTFGSLILPSHISNWQTNTPVEHNMSFWRRLVNFYEVWMQMYAWVNKFVPVEDALAKKYLGEDLPHISDIARNMSIYLVNRHPAFLHGKPEQPNVIYFHGLHIAKTPDPLPENIKQFLDDAKKGFIYMSLGTNVKWKELPNYKRILEVFVDTFCALPYKVIWKYDSDLLPWKCKNILSSNWFPQQSILAHPNIKLFIYQGGLQSTEEAFYYGIPLIGIPILWDQRYHVRNVVKLGIGVRLEYNNVSKEIIETTIHEVINNRRYKDRMEHTSKLYKDGPYDSLQNAVQWIEYVMRQNGTSFLRNSLCDEPWYQRYDWDIIGFFAIILFIASCISMWALYQILQFHARIISNSLYKYTKSKTHYLERQNGKMREVTCTMFVVLFLCILLTSNTASAKRIFVIMVAPFESHLIVHRSLCLALHKRGHELVVLTTHPIKDSTLQNYTEIAISQHVAINERFKRISQMPLIEFLKDIARLANKYVRLLFKNPDFIKFYNSNEKFDAIIIEQISCYVINVLAHKFNAPLIGILTLGLHNYHRYIFGGPILSSHPSNWEFDVLSEEQPSIWQRLWNFIDTWRTIYFYINEAIGDGDEIAKEYFGNDIPKIADIMKNMSLMLVNEHPIYTYPRPEQPNVMFFSGIHIQKTPPSLPNDLGQFLDNATEGFIYVSFGTTCITCHFLPKEMLENFVQVFSKLPYKIVWKFECELPRKLDNVFISKWFLQQGVLAHPNIKLFITQGGLQSTEEAFHYAVPLLGIPIISEQGNRIRRLVSLGVAKQIKLHEITQENLNSTIHEIINNKSYKERMMYLSFLFKDRPYDSLENVIWWIEYVMRHKGINHLQFSESDKPWYERYDMDVIAFLSIILFIMNCAIALIIIQIIHFILRKTILPSR</sequence>
<evidence type="ECO:0000256" key="3">
    <source>
        <dbReference type="ARBA" id="ARBA00022679"/>
    </source>
</evidence>
<proteinExistence type="inferred from homology"/>
<dbReference type="Pfam" id="PF00201">
    <property type="entry name" value="UDPGT"/>
    <property type="match status" value="2"/>
</dbReference>
<dbReference type="FunFam" id="3.40.50.2000:FF:000021">
    <property type="entry name" value="UDP-glucuronosyltransferase"/>
    <property type="match status" value="1"/>
</dbReference>
<dbReference type="Proteomes" id="UP000504615">
    <property type="component" value="Unplaced"/>
</dbReference>
<dbReference type="GO" id="GO:0008194">
    <property type="term" value="F:UDP-glycosyltransferase activity"/>
    <property type="evidence" value="ECO:0007669"/>
    <property type="project" value="InterPro"/>
</dbReference>
<dbReference type="CDD" id="cd03784">
    <property type="entry name" value="GT1_Gtf-like"/>
    <property type="match status" value="2"/>
</dbReference>
<evidence type="ECO:0000313" key="5">
    <source>
        <dbReference type="Proteomes" id="UP000504615"/>
    </source>
</evidence>
<organism evidence="5 6">
    <name type="scientific">Pogonomyrmex barbatus</name>
    <name type="common">red harvester ant</name>
    <dbReference type="NCBI Taxonomy" id="144034"/>
    <lineage>
        <taxon>Eukaryota</taxon>
        <taxon>Metazoa</taxon>
        <taxon>Ecdysozoa</taxon>
        <taxon>Arthropoda</taxon>
        <taxon>Hexapoda</taxon>
        <taxon>Insecta</taxon>
        <taxon>Pterygota</taxon>
        <taxon>Neoptera</taxon>
        <taxon>Endopterygota</taxon>
        <taxon>Hymenoptera</taxon>
        <taxon>Apocrita</taxon>
        <taxon>Aculeata</taxon>
        <taxon>Formicoidea</taxon>
        <taxon>Formicidae</taxon>
        <taxon>Myrmicinae</taxon>
        <taxon>Pogonomyrmex</taxon>
    </lineage>
</organism>
<keyword evidence="4" id="KW-0812">Transmembrane</keyword>
<evidence type="ECO:0000256" key="2">
    <source>
        <dbReference type="ARBA" id="ARBA00022676"/>
    </source>
</evidence>
<dbReference type="SUPFAM" id="SSF53756">
    <property type="entry name" value="UDP-Glycosyltransferase/glycogen phosphorylase"/>
    <property type="match status" value="2"/>
</dbReference>
<dbReference type="AlphaFoldDB" id="A0A6I9WQ23"/>
<comment type="similarity">
    <text evidence="1">Belongs to the UDP-glycosyltransferase family.</text>
</comment>
<gene>
    <name evidence="6" type="primary">LOC105432633</name>
</gene>
<reference evidence="6" key="1">
    <citation type="submission" date="2025-08" db="UniProtKB">
        <authorList>
            <consortium name="RefSeq"/>
        </authorList>
    </citation>
    <scope>IDENTIFICATION</scope>
</reference>
<feature type="transmembrane region" description="Helical" evidence="4">
    <location>
        <begin position="495"/>
        <end position="515"/>
    </location>
</feature>
<evidence type="ECO:0000256" key="4">
    <source>
        <dbReference type="SAM" id="Phobius"/>
    </source>
</evidence>
<dbReference type="GeneID" id="105432633"/>
<keyword evidence="4" id="KW-1133">Transmembrane helix</keyword>
<dbReference type="PANTHER" id="PTHR48043">
    <property type="entry name" value="EG:EG0003.4 PROTEIN-RELATED"/>
    <property type="match status" value="1"/>
</dbReference>
<keyword evidence="2" id="KW-0328">Glycosyltransferase</keyword>
<evidence type="ECO:0000313" key="6">
    <source>
        <dbReference type="RefSeq" id="XP_011645834.1"/>
    </source>
</evidence>